<dbReference type="Gramene" id="Pp3c20_9230V3.1">
    <property type="protein sequence ID" value="PAC:32945578.CDS.1"/>
    <property type="gene ID" value="Pp3c20_9230"/>
</dbReference>
<dbReference type="InParanoid" id="A0A2K1IUN7"/>
<name>A0A2K1IUN7_PHYPA</name>
<dbReference type="EnsemblPlants" id="Pp3c20_9230V3.1">
    <property type="protein sequence ID" value="PAC:32945578.CDS.1"/>
    <property type="gene ID" value="Pp3c20_9230"/>
</dbReference>
<dbReference type="EnsemblPlants" id="Pp3c20_9230V3.2">
    <property type="protein sequence ID" value="PAC:32945579.CDS.1"/>
    <property type="gene ID" value="Pp3c20_9230"/>
</dbReference>
<organism evidence="2">
    <name type="scientific">Physcomitrium patens</name>
    <name type="common">Spreading-leaved earth moss</name>
    <name type="synonym">Physcomitrella patens</name>
    <dbReference type="NCBI Taxonomy" id="3218"/>
    <lineage>
        <taxon>Eukaryota</taxon>
        <taxon>Viridiplantae</taxon>
        <taxon>Streptophyta</taxon>
        <taxon>Embryophyta</taxon>
        <taxon>Bryophyta</taxon>
        <taxon>Bryophytina</taxon>
        <taxon>Bryopsida</taxon>
        <taxon>Funariidae</taxon>
        <taxon>Funariales</taxon>
        <taxon>Funariaceae</taxon>
        <taxon>Physcomitrium</taxon>
    </lineage>
</organism>
<proteinExistence type="predicted"/>
<evidence type="ECO:0000313" key="2">
    <source>
        <dbReference type="EMBL" id="PNR32993.1"/>
    </source>
</evidence>
<dbReference type="PaxDb" id="3218-PP1S9_438V6.1"/>
<feature type="compositionally biased region" description="Polar residues" evidence="1">
    <location>
        <begin position="36"/>
        <end position="52"/>
    </location>
</feature>
<dbReference type="Gramene" id="Pp3c20_9230V3.2">
    <property type="protein sequence ID" value="PAC:32945579.CDS.1"/>
    <property type="gene ID" value="Pp3c20_9230"/>
</dbReference>
<feature type="region of interest" description="Disordered" evidence="1">
    <location>
        <begin position="13"/>
        <end position="52"/>
    </location>
</feature>
<dbReference type="EMBL" id="ABEU02000020">
    <property type="protein sequence ID" value="PNR32993.1"/>
    <property type="molecule type" value="Genomic_DNA"/>
</dbReference>
<keyword evidence="4" id="KW-1185">Reference proteome</keyword>
<accession>A0A2K1IUN7</accession>
<feature type="compositionally biased region" description="Low complexity" evidence="1">
    <location>
        <begin position="24"/>
        <end position="35"/>
    </location>
</feature>
<evidence type="ECO:0000313" key="4">
    <source>
        <dbReference type="Proteomes" id="UP000006727"/>
    </source>
</evidence>
<evidence type="ECO:0000256" key="1">
    <source>
        <dbReference type="SAM" id="MobiDB-lite"/>
    </source>
</evidence>
<reference evidence="3" key="3">
    <citation type="submission" date="2020-12" db="UniProtKB">
        <authorList>
            <consortium name="EnsemblPlants"/>
        </authorList>
    </citation>
    <scope>IDENTIFICATION</scope>
</reference>
<dbReference type="AlphaFoldDB" id="A0A2K1IUN7"/>
<reference evidence="2 4" key="2">
    <citation type="journal article" date="2018" name="Plant J.">
        <title>The Physcomitrella patens chromosome-scale assembly reveals moss genome structure and evolution.</title>
        <authorList>
            <person name="Lang D."/>
            <person name="Ullrich K.K."/>
            <person name="Murat F."/>
            <person name="Fuchs J."/>
            <person name="Jenkins J."/>
            <person name="Haas F.B."/>
            <person name="Piednoel M."/>
            <person name="Gundlach H."/>
            <person name="Van Bel M."/>
            <person name="Meyberg R."/>
            <person name="Vives C."/>
            <person name="Morata J."/>
            <person name="Symeonidi A."/>
            <person name="Hiss M."/>
            <person name="Muchero W."/>
            <person name="Kamisugi Y."/>
            <person name="Saleh O."/>
            <person name="Blanc G."/>
            <person name="Decker E.L."/>
            <person name="van Gessel N."/>
            <person name="Grimwood J."/>
            <person name="Hayes R.D."/>
            <person name="Graham S.W."/>
            <person name="Gunter L.E."/>
            <person name="McDaniel S.F."/>
            <person name="Hoernstein S.N.W."/>
            <person name="Larsson A."/>
            <person name="Li F.W."/>
            <person name="Perroud P.F."/>
            <person name="Phillips J."/>
            <person name="Ranjan P."/>
            <person name="Rokshar D.S."/>
            <person name="Rothfels C.J."/>
            <person name="Schneider L."/>
            <person name="Shu S."/>
            <person name="Stevenson D.W."/>
            <person name="Thummler F."/>
            <person name="Tillich M."/>
            <person name="Villarreal Aguilar J.C."/>
            <person name="Widiez T."/>
            <person name="Wong G.K."/>
            <person name="Wymore A."/>
            <person name="Zhang Y."/>
            <person name="Zimmer A.D."/>
            <person name="Quatrano R.S."/>
            <person name="Mayer K.F.X."/>
            <person name="Goodstein D."/>
            <person name="Casacuberta J.M."/>
            <person name="Vandepoele K."/>
            <person name="Reski R."/>
            <person name="Cuming A.C."/>
            <person name="Tuskan G.A."/>
            <person name="Maumus F."/>
            <person name="Salse J."/>
            <person name="Schmutz J."/>
            <person name="Rensing S.A."/>
        </authorList>
    </citation>
    <scope>NUCLEOTIDE SEQUENCE [LARGE SCALE GENOMIC DNA]</scope>
    <source>
        <strain evidence="3 4">cv. Gransden 2004</strain>
    </source>
</reference>
<gene>
    <name evidence="2" type="ORF">PHYPA_024936</name>
</gene>
<evidence type="ECO:0000313" key="3">
    <source>
        <dbReference type="EnsemblPlants" id="PAC:32945578.CDS.1"/>
    </source>
</evidence>
<dbReference type="Proteomes" id="UP000006727">
    <property type="component" value="Chromosome 20"/>
</dbReference>
<sequence length="79" mass="8551">MTLTWDVNIGSAENKFSPSATLPSLWSQSSSSSSSHVLKTETTSSEESNPNLQSWLRKAPRAPLQRQAGKAGWEACMAV</sequence>
<protein>
    <submittedName>
        <fullName evidence="2 3">Uncharacterized protein</fullName>
    </submittedName>
</protein>
<reference evidence="2 4" key="1">
    <citation type="journal article" date="2008" name="Science">
        <title>The Physcomitrella genome reveals evolutionary insights into the conquest of land by plants.</title>
        <authorList>
            <person name="Rensing S."/>
            <person name="Lang D."/>
            <person name="Zimmer A."/>
            <person name="Terry A."/>
            <person name="Salamov A."/>
            <person name="Shapiro H."/>
            <person name="Nishiyama T."/>
            <person name="Perroud P.-F."/>
            <person name="Lindquist E."/>
            <person name="Kamisugi Y."/>
            <person name="Tanahashi T."/>
            <person name="Sakakibara K."/>
            <person name="Fujita T."/>
            <person name="Oishi K."/>
            <person name="Shin-I T."/>
            <person name="Kuroki Y."/>
            <person name="Toyoda A."/>
            <person name="Suzuki Y."/>
            <person name="Hashimoto A."/>
            <person name="Yamaguchi K."/>
            <person name="Sugano A."/>
            <person name="Kohara Y."/>
            <person name="Fujiyama A."/>
            <person name="Anterola A."/>
            <person name="Aoki S."/>
            <person name="Ashton N."/>
            <person name="Barbazuk W.B."/>
            <person name="Barker E."/>
            <person name="Bennetzen J."/>
            <person name="Bezanilla M."/>
            <person name="Blankenship R."/>
            <person name="Cho S.H."/>
            <person name="Dutcher S."/>
            <person name="Estelle M."/>
            <person name="Fawcett J.A."/>
            <person name="Gundlach H."/>
            <person name="Hanada K."/>
            <person name="Heyl A."/>
            <person name="Hicks K.A."/>
            <person name="Hugh J."/>
            <person name="Lohr M."/>
            <person name="Mayer K."/>
            <person name="Melkozernov A."/>
            <person name="Murata T."/>
            <person name="Nelson D."/>
            <person name="Pils B."/>
            <person name="Prigge M."/>
            <person name="Reiss B."/>
            <person name="Renner T."/>
            <person name="Rombauts S."/>
            <person name="Rushton P."/>
            <person name="Sanderfoot A."/>
            <person name="Schween G."/>
            <person name="Shiu S.-H."/>
            <person name="Stueber K."/>
            <person name="Theodoulou F.L."/>
            <person name="Tu H."/>
            <person name="Van de Peer Y."/>
            <person name="Verrier P.J."/>
            <person name="Waters E."/>
            <person name="Wood A."/>
            <person name="Yang L."/>
            <person name="Cove D."/>
            <person name="Cuming A."/>
            <person name="Hasebe M."/>
            <person name="Lucas S."/>
            <person name="Mishler D.B."/>
            <person name="Reski R."/>
            <person name="Grigoriev I."/>
            <person name="Quatrano R.S."/>
            <person name="Boore J.L."/>
        </authorList>
    </citation>
    <scope>NUCLEOTIDE SEQUENCE [LARGE SCALE GENOMIC DNA]</scope>
    <source>
        <strain evidence="3 4">cv. Gransden 2004</strain>
    </source>
</reference>